<reference evidence="1" key="1">
    <citation type="submission" date="2019-08" db="EMBL/GenBank/DDBJ databases">
        <authorList>
            <person name="Kucharzyk K."/>
            <person name="Murdoch R.W."/>
            <person name="Higgins S."/>
            <person name="Loffler F."/>
        </authorList>
    </citation>
    <scope>NUCLEOTIDE SEQUENCE</scope>
</reference>
<name>A0A645CK46_9ZZZZ</name>
<evidence type="ECO:0000313" key="1">
    <source>
        <dbReference type="EMBL" id="MPM77331.1"/>
    </source>
</evidence>
<dbReference type="AlphaFoldDB" id="A0A645CK46"/>
<organism evidence="1">
    <name type="scientific">bioreactor metagenome</name>
    <dbReference type="NCBI Taxonomy" id="1076179"/>
    <lineage>
        <taxon>unclassified sequences</taxon>
        <taxon>metagenomes</taxon>
        <taxon>ecological metagenomes</taxon>
    </lineage>
</organism>
<dbReference type="AntiFam" id="ANF00152">
    <property type="entry name" value="Shadow ORF (opposite nadB1)"/>
</dbReference>
<dbReference type="EMBL" id="VSSQ01027874">
    <property type="protein sequence ID" value="MPM77331.1"/>
    <property type="molecule type" value="Genomic_DNA"/>
</dbReference>
<protein>
    <submittedName>
        <fullName evidence="1">Uncharacterized protein</fullName>
    </submittedName>
</protein>
<accession>A0A645CK46</accession>
<gene>
    <name evidence="1" type="ORF">SDC9_124334</name>
</gene>
<proteinExistence type="predicted"/>
<sequence>MLSLHKRLTVVVPENTALASDSLGNQKLAFAARAFACYQCRRMKLNHFHIDKLRSGSRGARYSVSDGSDRIGRITVKLTYSAGCYYNVR</sequence>
<comment type="caution">
    <text evidence="1">The sequence shown here is derived from an EMBL/GenBank/DDBJ whole genome shotgun (WGS) entry which is preliminary data.</text>
</comment>